<feature type="coiled-coil region" evidence="2">
    <location>
        <begin position="655"/>
        <end position="759"/>
    </location>
</feature>
<proteinExistence type="inferred from homology"/>
<dbReference type="SUPFAM" id="SSF53335">
    <property type="entry name" value="S-adenosyl-L-methionine-dependent methyltransferases"/>
    <property type="match status" value="1"/>
</dbReference>
<gene>
    <name evidence="4" type="ORF">FCIRC_8575</name>
</gene>
<reference evidence="4 5" key="2">
    <citation type="submission" date="2020-05" db="EMBL/GenBank/DDBJ databases">
        <title>Identification and distribution of gene clusters putatively required for synthesis of sphingolipid metabolism inhibitors in phylogenetically diverse species of the filamentous fungus Fusarium.</title>
        <authorList>
            <person name="Kim H.-S."/>
            <person name="Busman M."/>
            <person name="Brown D.W."/>
            <person name="Divon H."/>
            <person name="Uhlig S."/>
            <person name="Proctor R.H."/>
        </authorList>
    </citation>
    <scope>NUCLEOTIDE SEQUENCE [LARGE SCALE GENOMIC DNA]</scope>
    <source>
        <strain evidence="4 5">NRRL 25331</strain>
    </source>
</reference>
<evidence type="ECO:0000313" key="5">
    <source>
        <dbReference type="Proteomes" id="UP000572754"/>
    </source>
</evidence>
<reference evidence="5" key="1">
    <citation type="journal article" date="2020" name="BMC Genomics">
        <title>Correction to: Identification and distribution of gene clusters required for synthesis of sphingolipid metabolism inhibitors in diverse species of the filamentous fungus Fusarium.</title>
        <authorList>
            <person name="Kim H.S."/>
            <person name="Lohmar J.M."/>
            <person name="Busman M."/>
            <person name="Brown D.W."/>
            <person name="Naumann T.A."/>
            <person name="Divon H.H."/>
            <person name="Lysoe E."/>
            <person name="Uhlig S."/>
            <person name="Proctor R.H."/>
        </authorList>
    </citation>
    <scope>NUCLEOTIDE SEQUENCE [LARGE SCALE GENOMIC DNA]</scope>
    <source>
        <strain evidence="5">NRRL 25331</strain>
    </source>
</reference>
<keyword evidence="2" id="KW-0175">Coiled coil</keyword>
<feature type="region of interest" description="Disordered" evidence="3">
    <location>
        <begin position="456"/>
        <end position="517"/>
    </location>
</feature>
<dbReference type="CDD" id="cd02440">
    <property type="entry name" value="AdoMet_MTases"/>
    <property type="match status" value="1"/>
</dbReference>
<dbReference type="PANTHER" id="PTHR43591:SF31">
    <property type="entry name" value="LAEA-LIKE, PUTATIVE (AFU_ORTHOLOGUE AFUA_8G01930)-RELATED"/>
    <property type="match status" value="1"/>
</dbReference>
<feature type="compositionally biased region" description="Acidic residues" evidence="3">
    <location>
        <begin position="499"/>
        <end position="510"/>
    </location>
</feature>
<accession>A0A8H5TGK9</accession>
<evidence type="ECO:0008006" key="6">
    <source>
        <dbReference type="Google" id="ProtNLM"/>
    </source>
</evidence>
<comment type="caution">
    <text evidence="4">The sequence shown here is derived from an EMBL/GenBank/DDBJ whole genome shotgun (WGS) entry which is preliminary data.</text>
</comment>
<dbReference type="Gene3D" id="3.40.50.150">
    <property type="entry name" value="Vaccinia Virus protein VP39"/>
    <property type="match status" value="1"/>
</dbReference>
<organism evidence="4 5">
    <name type="scientific">Fusarium circinatum</name>
    <name type="common">Pitch canker fungus</name>
    <name type="synonym">Gibberella circinata</name>
    <dbReference type="NCBI Taxonomy" id="48490"/>
    <lineage>
        <taxon>Eukaryota</taxon>
        <taxon>Fungi</taxon>
        <taxon>Dikarya</taxon>
        <taxon>Ascomycota</taxon>
        <taxon>Pezizomycotina</taxon>
        <taxon>Sordariomycetes</taxon>
        <taxon>Hypocreomycetidae</taxon>
        <taxon>Hypocreales</taxon>
        <taxon>Nectriaceae</taxon>
        <taxon>Fusarium</taxon>
        <taxon>Fusarium fujikuroi species complex</taxon>
    </lineage>
</organism>
<dbReference type="AlphaFoldDB" id="A0A8H5TGK9"/>
<dbReference type="InterPro" id="IPR029063">
    <property type="entry name" value="SAM-dependent_MTases_sf"/>
</dbReference>
<dbReference type="GO" id="GO:0008168">
    <property type="term" value="F:methyltransferase activity"/>
    <property type="evidence" value="ECO:0007669"/>
    <property type="project" value="TreeGrafter"/>
</dbReference>
<comment type="similarity">
    <text evidence="1">Belongs to the methyltransferase superfamily. LaeA methyltransferase family.</text>
</comment>
<name>A0A8H5TGK9_FUSCI</name>
<keyword evidence="5" id="KW-1185">Reference proteome</keyword>
<feature type="region of interest" description="Disordered" evidence="3">
    <location>
        <begin position="1"/>
        <end position="41"/>
    </location>
</feature>
<evidence type="ECO:0000313" key="4">
    <source>
        <dbReference type="EMBL" id="KAF5671830.1"/>
    </source>
</evidence>
<evidence type="ECO:0000256" key="1">
    <source>
        <dbReference type="ARBA" id="ARBA00038158"/>
    </source>
</evidence>
<dbReference type="EMBL" id="JAAQPE010000285">
    <property type="protein sequence ID" value="KAF5671830.1"/>
    <property type="molecule type" value="Genomic_DNA"/>
</dbReference>
<dbReference type="Proteomes" id="UP000572754">
    <property type="component" value="Unassembled WGS sequence"/>
</dbReference>
<feature type="compositionally biased region" description="Low complexity" evidence="3">
    <location>
        <begin position="32"/>
        <end position="41"/>
    </location>
</feature>
<protein>
    <recommendedName>
        <fullName evidence="6">Methyltransferase</fullName>
    </recommendedName>
</protein>
<evidence type="ECO:0000256" key="2">
    <source>
        <dbReference type="SAM" id="Coils"/>
    </source>
</evidence>
<sequence>MASPSAQPTAARAESPPHVLGVLEAEDDGGDTDSTLDLGEGSSSYMTSLKSSIFSYRYEHGRRYHAFHEGAYLVPNDDEEQNRMDLVHHIYSLLLAGKLHTAPIDSPQRVLDLGTGTGIWAIDFADEHPSAEVVGTDLSPIQPDWVPTNCVFEVDDFEDPWVYKKPFDYIHVRELEGCIGNEQQFFDRAFENLNSGGYLELQAQRGFFMSDDDSIKKAVNAEVWAEAVRDSSSKFGKPIDCAMNWKDKVIKAGFVDVHEEVRKIPIGAWPKDPVLKEVAMPIIFTHSHEAIAKLRSDAPRMTEPAHPKQPPSPSLSYKWVALILIESYLLEGDAMNESHEEAAASYDDIGVGDANPEVQKCVNRIYNASGKYPWDWLPRDYVPKVAAWGTNAARNLAVAVEAVHAPGSTVSMEELREFLVQKAKERQEVRKNGKPVKPTMNSDCVKARKWIEDNMVNSQSTSEQNKHKRSAHDGAFRKARPSTWRGLTIAQKKQPQDKLDDDDDHEDDNDPFPGIDFSREMSVLSDISNVSSAIGPSDRRQHSPPPPPDRTWTQKRDMPPPPSPVPSKRSRHIEQFLSSNINETNGASSLVDADAEEEACLRQGETMMFYAINRSLRTTCERIDAAEFWSNVYNLEIHSTRMNLTAIDMEVRHVLQKATRDRDEKQGKVRQLAEEKNTLSAVIENQGGKCSDTLQAMYDGFILEYENAQKELKNAQNTLEAIEVESQKNKQHQDGQDKIASLEKDIAKQEEIIKRATRRKLALGTVRCNVDLDKFLSAPYEVLCQDHEAAMKRQENLS</sequence>
<dbReference type="Pfam" id="PF13489">
    <property type="entry name" value="Methyltransf_23"/>
    <property type="match status" value="1"/>
</dbReference>
<feature type="region of interest" description="Disordered" evidence="3">
    <location>
        <begin position="530"/>
        <end position="570"/>
    </location>
</feature>
<dbReference type="PANTHER" id="PTHR43591">
    <property type="entry name" value="METHYLTRANSFERASE"/>
    <property type="match status" value="1"/>
</dbReference>
<evidence type="ECO:0000256" key="3">
    <source>
        <dbReference type="SAM" id="MobiDB-lite"/>
    </source>
</evidence>